<protein>
    <submittedName>
        <fullName evidence="1">STM4015 family protein</fullName>
    </submittedName>
</protein>
<proteinExistence type="predicted"/>
<gene>
    <name evidence="1" type="ORF">RVF87_14345</name>
</gene>
<dbReference type="Gene3D" id="3.80.10.10">
    <property type="entry name" value="Ribonuclease Inhibitor"/>
    <property type="match status" value="1"/>
</dbReference>
<dbReference type="InterPro" id="IPR047722">
    <property type="entry name" value="STM4015-like"/>
</dbReference>
<reference evidence="1 2" key="1">
    <citation type="journal article" date="2023" name="Virus Evol.">
        <title>Computational host range prediction-The good, the bad, and the ugly.</title>
        <authorList>
            <person name="Howell A.A."/>
            <person name="Versoza C.J."/>
            <person name="Pfeifer S.P."/>
        </authorList>
    </citation>
    <scope>NUCLEOTIDE SEQUENCE [LARGE SCALE GENOMIC DNA]</scope>
    <source>
        <strain evidence="1 2">1610/1b</strain>
    </source>
</reference>
<dbReference type="SUPFAM" id="SSF52047">
    <property type="entry name" value="RNI-like"/>
    <property type="match status" value="1"/>
</dbReference>
<name>A0ABZ2TXS4_9ACTN</name>
<dbReference type="EMBL" id="CP136137">
    <property type="protein sequence ID" value="WYY06246.1"/>
    <property type="molecule type" value="Genomic_DNA"/>
</dbReference>
<accession>A0ABZ2TXS4</accession>
<keyword evidence="2" id="KW-1185">Reference proteome</keyword>
<dbReference type="InterPro" id="IPR032675">
    <property type="entry name" value="LRR_dom_sf"/>
</dbReference>
<dbReference type="Proteomes" id="UP001479933">
    <property type="component" value="Chromosome"/>
</dbReference>
<evidence type="ECO:0000313" key="2">
    <source>
        <dbReference type="Proteomes" id="UP001479933"/>
    </source>
</evidence>
<sequence>MTVNDTFTEFHGLPIIEFSPEKPAAPQGPVAWRISVSTYDAEISWPEAFSAFLDQVDPATVTAIVVGGWADPYDKSSAEVVQAIIDAAPRLPALRALFLGDMDSEDCEISWIVQSDVTGLLTAFPALEELGIRGSTQLSLTATTHTALRRLVIESGGLPSAVAQAVAASDFPALEDLELWLGTEDYGGDASIDDLAPFLSGARLPALKRLALCDSEIQTDVAKAVAAAPVVAQLTDLDLSMGVLHDEGGQALMSGVSLAHLTSINLNHNYFTDPVRQQLRTFFADLGVEADVEEGDADADDYGDGEIYYSIAVSE</sequence>
<dbReference type="NCBIfam" id="NF038076">
    <property type="entry name" value="fam_STM4015"/>
    <property type="match status" value="1"/>
</dbReference>
<organism evidence="1 2">
    <name type="scientific">Gordonia hydrophobica</name>
    <dbReference type="NCBI Taxonomy" id="40516"/>
    <lineage>
        <taxon>Bacteria</taxon>
        <taxon>Bacillati</taxon>
        <taxon>Actinomycetota</taxon>
        <taxon>Actinomycetes</taxon>
        <taxon>Mycobacteriales</taxon>
        <taxon>Gordoniaceae</taxon>
        <taxon>Gordonia</taxon>
    </lineage>
</organism>
<evidence type="ECO:0000313" key="1">
    <source>
        <dbReference type="EMBL" id="WYY06246.1"/>
    </source>
</evidence>
<dbReference type="RefSeq" id="WP_066162131.1">
    <property type="nucleotide sequence ID" value="NZ_CP136137.1"/>
</dbReference>